<feature type="domain" description="DUF7915" evidence="3">
    <location>
        <begin position="224"/>
        <end position="373"/>
    </location>
</feature>
<evidence type="ECO:0000259" key="2">
    <source>
        <dbReference type="Pfam" id="PF25500"/>
    </source>
</evidence>
<feature type="domain" description="DUF7913" evidence="2">
    <location>
        <begin position="70"/>
        <end position="188"/>
    </location>
</feature>
<dbReference type="InterPro" id="IPR057235">
    <property type="entry name" value="DUF7913"/>
</dbReference>
<dbReference type="Proteomes" id="UP001152523">
    <property type="component" value="Unassembled WGS sequence"/>
</dbReference>
<dbReference type="SUPFAM" id="SSF54768">
    <property type="entry name" value="dsRNA-binding domain-like"/>
    <property type="match status" value="1"/>
</dbReference>
<protein>
    <recommendedName>
        <fullName evidence="6">DRBM domain-containing protein</fullName>
    </recommendedName>
</protein>
<evidence type="ECO:0000259" key="3">
    <source>
        <dbReference type="Pfam" id="PF25502"/>
    </source>
</evidence>
<reference evidence="4" key="1">
    <citation type="submission" date="2022-07" db="EMBL/GenBank/DDBJ databases">
        <authorList>
            <person name="Macas J."/>
            <person name="Novak P."/>
            <person name="Neumann P."/>
        </authorList>
    </citation>
    <scope>NUCLEOTIDE SEQUENCE</scope>
</reference>
<name>A0AAV0F7R4_9ASTE</name>
<feature type="region of interest" description="Disordered" evidence="1">
    <location>
        <begin position="601"/>
        <end position="621"/>
    </location>
</feature>
<dbReference type="InterPro" id="IPR057237">
    <property type="entry name" value="DUF7915"/>
</dbReference>
<accession>A0AAV0F7R4</accession>
<proteinExistence type="predicted"/>
<keyword evidence="5" id="KW-1185">Reference proteome</keyword>
<dbReference type="Pfam" id="PF25502">
    <property type="entry name" value="DUF7915"/>
    <property type="match status" value="1"/>
</dbReference>
<dbReference type="PANTHER" id="PTHR33913:SF5">
    <property type="entry name" value="DRBM DOMAIN-CONTAINING PROTEIN"/>
    <property type="match status" value="1"/>
</dbReference>
<sequence>MIPRYNLRLHRGHAFTTVHQLPYNIHSFVAFCSSKWHSPSPLTLHFRVFIVWRHLHKNQLVLTHSGKMEEMCFSEEVVQALLEHFVEPFLPSCRTRQPPTPSQHQTVAKQMHAVVLLYNYYHRKQYQESEFLDFTSFCKLAIVLKPNLMAYMKLMHQVDYSMMDDFENKLSQTEKAIHCACNISTALDASKSVPVTDDWTVSKVAVFLVNLRRQNCMLLESDITHGVISIIEKDLEGSSIRAHNTFESECKDKQTGTAELILNNFEKNDDNDQFLDLAFSAVKNVAGIGKRDLVVLETHIVYSLNKPKAAARLYLMQNTQSNNGDTWPHIKDIIGSLQGPLVKRSSNGWMVTSFVKYFHMLPYMEALSDWISREVSSKGFPNHNSELELLPLTGDQTVVNSCGKLITQVGVNSSPDDIAEESLCDSPKTRSNKLARKNNYREFQTVDFSEQVDGPVCMDVHGSGAVFSQRGIESQNYSSAAEVYCRLKNSLPLKEDHRMTSGNCVTEEDIGESLSKPCDDGCNNDMIFMQGGGSCMESLISQNQHHERLNATSTSGNASSRTILRILYHLRQKLCEQHERVSAEILRCDMDIDAALNELTKDTDNPHLEKEEVQQRTSQPLEEESLSEAIVSVKNHCKKLDELCRQMKWKLPTYQVFPYRDGFAANVMVKEGCHVCQGSVCPNPFEARENAASYMMAKLSEAKLLAT</sequence>
<evidence type="ECO:0000313" key="5">
    <source>
        <dbReference type="Proteomes" id="UP001152523"/>
    </source>
</evidence>
<comment type="caution">
    <text evidence="4">The sequence shown here is derived from an EMBL/GenBank/DDBJ whole genome shotgun (WGS) entry which is preliminary data.</text>
</comment>
<feature type="compositionally biased region" description="Basic and acidic residues" evidence="1">
    <location>
        <begin position="601"/>
        <end position="614"/>
    </location>
</feature>
<dbReference type="Gene3D" id="3.30.160.20">
    <property type="match status" value="1"/>
</dbReference>
<dbReference type="EMBL" id="CAMAPF010000966">
    <property type="protein sequence ID" value="CAH9131453.1"/>
    <property type="molecule type" value="Genomic_DNA"/>
</dbReference>
<evidence type="ECO:0008006" key="6">
    <source>
        <dbReference type="Google" id="ProtNLM"/>
    </source>
</evidence>
<evidence type="ECO:0000313" key="4">
    <source>
        <dbReference type="EMBL" id="CAH9131453.1"/>
    </source>
</evidence>
<evidence type="ECO:0000256" key="1">
    <source>
        <dbReference type="SAM" id="MobiDB-lite"/>
    </source>
</evidence>
<dbReference type="PANTHER" id="PTHR33913">
    <property type="entry name" value="ALEURONE LAYER MORPHOGENESIS PROTEIN"/>
    <property type="match status" value="1"/>
</dbReference>
<dbReference type="AlphaFoldDB" id="A0AAV0F7R4"/>
<organism evidence="4 5">
    <name type="scientific">Cuscuta epithymum</name>
    <dbReference type="NCBI Taxonomy" id="186058"/>
    <lineage>
        <taxon>Eukaryota</taxon>
        <taxon>Viridiplantae</taxon>
        <taxon>Streptophyta</taxon>
        <taxon>Embryophyta</taxon>
        <taxon>Tracheophyta</taxon>
        <taxon>Spermatophyta</taxon>
        <taxon>Magnoliopsida</taxon>
        <taxon>eudicotyledons</taxon>
        <taxon>Gunneridae</taxon>
        <taxon>Pentapetalae</taxon>
        <taxon>asterids</taxon>
        <taxon>lamiids</taxon>
        <taxon>Solanales</taxon>
        <taxon>Convolvulaceae</taxon>
        <taxon>Cuscuteae</taxon>
        <taxon>Cuscuta</taxon>
        <taxon>Cuscuta subgen. Cuscuta</taxon>
    </lineage>
</organism>
<gene>
    <name evidence="4" type="ORF">CEPIT_LOCUS31411</name>
</gene>
<dbReference type="Pfam" id="PF25500">
    <property type="entry name" value="DUF7913"/>
    <property type="match status" value="1"/>
</dbReference>